<proteinExistence type="predicted"/>
<sequence>MTLTYGYLKSKISSATSLKATRRKSEIQYHLHARFNAGAESWEAAINVGTNDSDDLLKYRLVYDFHHGMIETIKNAPLGFQDLTGASSLPALDFLRSDVLKETGNWRDSDVMDGTDLPEPVASLERLLRRAAAANADVYIFGRKFTDDTPGIHDVHQNQGSQRQFLNNGRDDHNDHNDVWQDGAVLVDLGPDGWAGYFTAFTQQYIPTDRLGNPTADSHPV</sequence>
<accession>A0ABZ0HLT9</accession>
<evidence type="ECO:0000313" key="1">
    <source>
        <dbReference type="EMBL" id="WOJ88108.1"/>
    </source>
</evidence>
<dbReference type="RefSeq" id="WP_407337546.1">
    <property type="nucleotide sequence ID" value="NZ_CP136862.1"/>
</dbReference>
<dbReference type="EMBL" id="CP136862">
    <property type="protein sequence ID" value="WOJ88108.1"/>
    <property type="molecule type" value="Genomic_DNA"/>
</dbReference>
<dbReference type="Proteomes" id="UP001626536">
    <property type="component" value="Chromosome"/>
</dbReference>
<name>A0ABZ0HLT9_9HYPH</name>
<protein>
    <submittedName>
        <fullName evidence="1">DUF2278 family protein</fullName>
    </submittedName>
</protein>
<dbReference type="Pfam" id="PF10042">
    <property type="entry name" value="DUF2278"/>
    <property type="match status" value="1"/>
</dbReference>
<reference evidence="1 2" key="1">
    <citation type="submission" date="2023-10" db="EMBL/GenBank/DDBJ databases">
        <title>Novel methanotroph of the genus Methylocapsa from a subarctic wetland.</title>
        <authorList>
            <person name="Belova S.E."/>
            <person name="Oshkin I.Y."/>
            <person name="Miroshnikov K."/>
            <person name="Dedysh S.N."/>
        </authorList>
    </citation>
    <scope>NUCLEOTIDE SEQUENCE [LARGE SCALE GENOMIC DNA]</scope>
    <source>
        <strain evidence="1 2">RX1</strain>
    </source>
</reference>
<gene>
    <name evidence="1" type="ORF">RZS28_09590</name>
</gene>
<dbReference type="InterPro" id="IPR019268">
    <property type="entry name" value="DUF2278"/>
</dbReference>
<evidence type="ECO:0000313" key="2">
    <source>
        <dbReference type="Proteomes" id="UP001626536"/>
    </source>
</evidence>
<keyword evidence="2" id="KW-1185">Reference proteome</keyword>
<organism evidence="1 2">
    <name type="scientific">Methylocapsa polymorpha</name>
    <dbReference type="NCBI Taxonomy" id="3080828"/>
    <lineage>
        <taxon>Bacteria</taxon>
        <taxon>Pseudomonadati</taxon>
        <taxon>Pseudomonadota</taxon>
        <taxon>Alphaproteobacteria</taxon>
        <taxon>Hyphomicrobiales</taxon>
        <taxon>Beijerinckiaceae</taxon>
        <taxon>Methylocapsa</taxon>
    </lineage>
</organism>